<sequence length="361" mass="37698">MQAPRNHHRARCHAVGNDCGAAQLWLAAAVGALLLLIAVFLGASSGIDDSTAACQAQPGTSDEAENTIPADYLELYREVGQESGIAWTILAAVGKVESDHGRDPAPNSGVHSGANWAGAAGPMQIGIGGKATNNWGGPPRHRAGQHTGGYATDGNGDGWANVYDPADAIPAAADMLKDYGAPSDIPQALLRYNGSTEYIGKVLDWARRYADGGAHVVATAGSSICQPGTLALAPAGDVAAKVIAYARAQLGKPYIWGAEGPDAFDCSGLTMMAYRAAGISIPRTTFDQWRHGTRIPKGQQRPGDLVFFNSGPGSSPDNPGHVGIVIDADQMINARCTRCRPGIAMDSYARRSDLVGFVRPR</sequence>
<proteinExistence type="inferred from homology"/>
<feature type="transmembrane region" description="Helical" evidence="5">
    <location>
        <begin position="21"/>
        <end position="43"/>
    </location>
</feature>
<keyword evidence="5" id="KW-1133">Transmembrane helix</keyword>
<keyword evidence="3" id="KW-0378">Hydrolase</keyword>
<dbReference type="InterPro" id="IPR023346">
    <property type="entry name" value="Lysozyme-like_dom_sf"/>
</dbReference>
<organism evidence="7 8">
    <name type="scientific">Actinomadura miaoliensis</name>
    <dbReference type="NCBI Taxonomy" id="430685"/>
    <lineage>
        <taxon>Bacteria</taxon>
        <taxon>Bacillati</taxon>
        <taxon>Actinomycetota</taxon>
        <taxon>Actinomycetes</taxon>
        <taxon>Streptosporangiales</taxon>
        <taxon>Thermomonosporaceae</taxon>
        <taxon>Actinomadura</taxon>
    </lineage>
</organism>
<dbReference type="SUPFAM" id="SSF53955">
    <property type="entry name" value="Lysozyme-like"/>
    <property type="match status" value="1"/>
</dbReference>
<accession>A0ABP7X0I2</accession>
<comment type="similarity">
    <text evidence="1">Belongs to the peptidase C40 family.</text>
</comment>
<keyword evidence="5" id="KW-0812">Transmembrane</keyword>
<dbReference type="InterPro" id="IPR038765">
    <property type="entry name" value="Papain-like_cys_pep_sf"/>
</dbReference>
<keyword evidence="5" id="KW-0472">Membrane</keyword>
<dbReference type="PROSITE" id="PS51935">
    <property type="entry name" value="NLPC_P60"/>
    <property type="match status" value="1"/>
</dbReference>
<evidence type="ECO:0000256" key="2">
    <source>
        <dbReference type="ARBA" id="ARBA00022670"/>
    </source>
</evidence>
<keyword evidence="4" id="KW-0788">Thiol protease</keyword>
<evidence type="ECO:0000256" key="4">
    <source>
        <dbReference type="ARBA" id="ARBA00022807"/>
    </source>
</evidence>
<dbReference type="InterPro" id="IPR000064">
    <property type="entry name" value="NLP_P60_dom"/>
</dbReference>
<protein>
    <submittedName>
        <fullName evidence="7">NlpC/P60 family protein</fullName>
    </submittedName>
</protein>
<comment type="caution">
    <text evidence="7">The sequence shown here is derived from an EMBL/GenBank/DDBJ whole genome shotgun (WGS) entry which is preliminary data.</text>
</comment>
<dbReference type="EMBL" id="BAAAZG010000061">
    <property type="protein sequence ID" value="GAA4100790.1"/>
    <property type="molecule type" value="Genomic_DNA"/>
</dbReference>
<evidence type="ECO:0000259" key="6">
    <source>
        <dbReference type="PROSITE" id="PS51935"/>
    </source>
</evidence>
<keyword evidence="2" id="KW-0645">Protease</keyword>
<evidence type="ECO:0000256" key="1">
    <source>
        <dbReference type="ARBA" id="ARBA00007074"/>
    </source>
</evidence>
<evidence type="ECO:0000256" key="3">
    <source>
        <dbReference type="ARBA" id="ARBA00022801"/>
    </source>
</evidence>
<evidence type="ECO:0000313" key="7">
    <source>
        <dbReference type="EMBL" id="GAA4100790.1"/>
    </source>
</evidence>
<feature type="domain" description="NlpC/P60" evidence="6">
    <location>
        <begin position="236"/>
        <end position="361"/>
    </location>
</feature>
<dbReference type="InterPro" id="IPR051794">
    <property type="entry name" value="PG_Endopeptidase_C40"/>
</dbReference>
<gene>
    <name evidence="7" type="ORF">GCM10022214_77770</name>
</gene>
<dbReference type="PANTHER" id="PTHR47359">
    <property type="entry name" value="PEPTIDOGLYCAN DL-ENDOPEPTIDASE CWLO"/>
    <property type="match status" value="1"/>
</dbReference>
<evidence type="ECO:0000313" key="8">
    <source>
        <dbReference type="Proteomes" id="UP001500683"/>
    </source>
</evidence>
<evidence type="ECO:0000256" key="5">
    <source>
        <dbReference type="SAM" id="Phobius"/>
    </source>
</evidence>
<dbReference type="PANTHER" id="PTHR47359:SF3">
    <property type="entry name" value="NLP_P60 DOMAIN-CONTAINING PROTEIN-RELATED"/>
    <property type="match status" value="1"/>
</dbReference>
<dbReference type="Pfam" id="PF00877">
    <property type="entry name" value="NLPC_P60"/>
    <property type="match status" value="1"/>
</dbReference>
<name>A0ABP7X0I2_9ACTN</name>
<keyword evidence="8" id="KW-1185">Reference proteome</keyword>
<dbReference type="SUPFAM" id="SSF54001">
    <property type="entry name" value="Cysteine proteinases"/>
    <property type="match status" value="1"/>
</dbReference>
<reference evidence="8" key="1">
    <citation type="journal article" date="2019" name="Int. J. Syst. Evol. Microbiol.">
        <title>The Global Catalogue of Microorganisms (GCM) 10K type strain sequencing project: providing services to taxonomists for standard genome sequencing and annotation.</title>
        <authorList>
            <consortium name="The Broad Institute Genomics Platform"/>
            <consortium name="The Broad Institute Genome Sequencing Center for Infectious Disease"/>
            <person name="Wu L."/>
            <person name="Ma J."/>
        </authorList>
    </citation>
    <scope>NUCLEOTIDE SEQUENCE [LARGE SCALE GENOMIC DNA]</scope>
    <source>
        <strain evidence="8">JCM 16702</strain>
    </source>
</reference>
<dbReference type="Gene3D" id="3.90.1720.10">
    <property type="entry name" value="endopeptidase domain like (from Nostoc punctiforme)"/>
    <property type="match status" value="1"/>
</dbReference>
<dbReference type="Gene3D" id="1.10.530.10">
    <property type="match status" value="1"/>
</dbReference>
<dbReference type="Proteomes" id="UP001500683">
    <property type="component" value="Unassembled WGS sequence"/>
</dbReference>